<proteinExistence type="predicted"/>
<sequence>MSLKSLKEKAAKLKPWQCFLLLYGIGFIAILTASYGIKLLMTGLP</sequence>
<name>A0A318V146_9GAMM</name>
<comment type="caution">
    <text evidence="2">The sequence shown here is derived from an EMBL/GenBank/DDBJ whole genome shotgun (WGS) entry which is preliminary data.</text>
</comment>
<evidence type="ECO:0000256" key="1">
    <source>
        <dbReference type="SAM" id="Phobius"/>
    </source>
</evidence>
<organism evidence="2 3">
    <name type="scientific">Marinomonas alcarazii</name>
    <dbReference type="NCBI Taxonomy" id="491949"/>
    <lineage>
        <taxon>Bacteria</taxon>
        <taxon>Pseudomonadati</taxon>
        <taxon>Pseudomonadota</taxon>
        <taxon>Gammaproteobacteria</taxon>
        <taxon>Oceanospirillales</taxon>
        <taxon>Oceanospirillaceae</taxon>
        <taxon>Marinomonas</taxon>
    </lineage>
</organism>
<dbReference type="RefSeq" id="WP_181417018.1">
    <property type="nucleotide sequence ID" value="NZ_QKLW01000003.1"/>
</dbReference>
<evidence type="ECO:0000313" key="3">
    <source>
        <dbReference type="Proteomes" id="UP000247551"/>
    </source>
</evidence>
<keyword evidence="1" id="KW-1133">Transmembrane helix</keyword>
<dbReference type="EMBL" id="QKLW01000003">
    <property type="protein sequence ID" value="PYF82482.1"/>
    <property type="molecule type" value="Genomic_DNA"/>
</dbReference>
<gene>
    <name evidence="2" type="ORF">DFP75_103310</name>
</gene>
<keyword evidence="3" id="KW-1185">Reference proteome</keyword>
<protein>
    <submittedName>
        <fullName evidence="2">Uncharacterized protein</fullName>
    </submittedName>
</protein>
<reference evidence="2 3" key="1">
    <citation type="submission" date="2018-06" db="EMBL/GenBank/DDBJ databases">
        <title>Genomic Encyclopedia of Type Strains, Phase III (KMG-III): the genomes of soil and plant-associated and newly described type strains.</title>
        <authorList>
            <person name="Whitman W."/>
        </authorList>
    </citation>
    <scope>NUCLEOTIDE SEQUENCE [LARGE SCALE GENOMIC DNA]</scope>
    <source>
        <strain evidence="2 3">CECT 7730</strain>
    </source>
</reference>
<feature type="transmembrane region" description="Helical" evidence="1">
    <location>
        <begin position="20"/>
        <end position="41"/>
    </location>
</feature>
<dbReference type="AlphaFoldDB" id="A0A318V146"/>
<accession>A0A318V146</accession>
<evidence type="ECO:0000313" key="2">
    <source>
        <dbReference type="EMBL" id="PYF82482.1"/>
    </source>
</evidence>
<dbReference type="Proteomes" id="UP000247551">
    <property type="component" value="Unassembled WGS sequence"/>
</dbReference>
<keyword evidence="1" id="KW-0812">Transmembrane</keyword>
<keyword evidence="1" id="KW-0472">Membrane</keyword>